<comment type="similarity">
    <text evidence="1">Belongs to the YciI family.</text>
</comment>
<dbReference type="Gene3D" id="3.30.70.1060">
    <property type="entry name" value="Dimeric alpha+beta barrel"/>
    <property type="match status" value="1"/>
</dbReference>
<dbReference type="InterPro" id="IPR011008">
    <property type="entry name" value="Dimeric_a/b-barrel"/>
</dbReference>
<dbReference type="EMBL" id="VBOT01000124">
    <property type="protein sequence ID" value="TMQ49340.1"/>
    <property type="molecule type" value="Genomic_DNA"/>
</dbReference>
<dbReference type="AlphaFoldDB" id="A0A538SD90"/>
<feature type="domain" description="YCII-related" evidence="2">
    <location>
        <begin position="5"/>
        <end position="88"/>
    </location>
</feature>
<comment type="caution">
    <text evidence="3">The sequence shown here is derived from an EMBL/GenBank/DDBJ whole genome shotgun (WGS) entry which is preliminary data.</text>
</comment>
<gene>
    <name evidence="3" type="ORF">E6K73_10150</name>
</gene>
<evidence type="ECO:0000313" key="3">
    <source>
        <dbReference type="EMBL" id="TMQ49340.1"/>
    </source>
</evidence>
<reference evidence="3 4" key="1">
    <citation type="journal article" date="2019" name="Nat. Microbiol.">
        <title>Mediterranean grassland soil C-N compound turnover is dependent on rainfall and depth, and is mediated by genomically divergent microorganisms.</title>
        <authorList>
            <person name="Diamond S."/>
            <person name="Andeer P.F."/>
            <person name="Li Z."/>
            <person name="Crits-Christoph A."/>
            <person name="Burstein D."/>
            <person name="Anantharaman K."/>
            <person name="Lane K.R."/>
            <person name="Thomas B.C."/>
            <person name="Pan C."/>
            <person name="Northen T.R."/>
            <person name="Banfield J.F."/>
        </authorList>
    </citation>
    <scope>NUCLEOTIDE SEQUENCE [LARGE SCALE GENOMIC DNA]</scope>
    <source>
        <strain evidence="3">WS_3</strain>
    </source>
</reference>
<dbReference type="InterPro" id="IPR005545">
    <property type="entry name" value="YCII"/>
</dbReference>
<dbReference type="NCBIfam" id="NF009508">
    <property type="entry name" value="PRK12866.1"/>
    <property type="match status" value="1"/>
</dbReference>
<accession>A0A538SD90</accession>
<dbReference type="InterPro" id="IPR051807">
    <property type="entry name" value="Sec-metab_biosynth-assoc"/>
</dbReference>
<protein>
    <submittedName>
        <fullName evidence="3">YciI family protein</fullName>
    </submittedName>
</protein>
<dbReference type="PANTHER" id="PTHR33606">
    <property type="entry name" value="PROTEIN YCII"/>
    <property type="match status" value="1"/>
</dbReference>
<proteinExistence type="inferred from homology"/>
<dbReference type="PANTHER" id="PTHR33606:SF3">
    <property type="entry name" value="PROTEIN YCII"/>
    <property type="match status" value="1"/>
</dbReference>
<evidence type="ECO:0000259" key="2">
    <source>
        <dbReference type="Pfam" id="PF03795"/>
    </source>
</evidence>
<name>A0A538SD90_UNCEI</name>
<dbReference type="Pfam" id="PF03795">
    <property type="entry name" value="YCII"/>
    <property type="match status" value="1"/>
</dbReference>
<evidence type="ECO:0000256" key="1">
    <source>
        <dbReference type="ARBA" id="ARBA00007689"/>
    </source>
</evidence>
<organism evidence="3 4">
    <name type="scientific">Eiseniibacteriota bacterium</name>
    <dbReference type="NCBI Taxonomy" id="2212470"/>
    <lineage>
        <taxon>Bacteria</taxon>
        <taxon>Candidatus Eiseniibacteriota</taxon>
    </lineage>
</organism>
<evidence type="ECO:0000313" key="4">
    <source>
        <dbReference type="Proteomes" id="UP000320184"/>
    </source>
</evidence>
<sequence>MSRHFLLFYDAAPSYLERRAAHREEHLERAWAAHRRGELVLGGALAEPVDGAVLLFRADGPQVVEEFARKDPYVINGLVTRWRVREWTTVVGETSATPVYPGRPASGDAKRH</sequence>
<dbReference type="Proteomes" id="UP000320184">
    <property type="component" value="Unassembled WGS sequence"/>
</dbReference>
<dbReference type="SUPFAM" id="SSF54909">
    <property type="entry name" value="Dimeric alpha+beta barrel"/>
    <property type="match status" value="1"/>
</dbReference>